<dbReference type="GO" id="GO:0016747">
    <property type="term" value="F:acyltransferase activity, transferring groups other than amino-acyl groups"/>
    <property type="evidence" value="ECO:0007669"/>
    <property type="project" value="InterPro"/>
</dbReference>
<dbReference type="Pfam" id="PF13673">
    <property type="entry name" value="Acetyltransf_10"/>
    <property type="match status" value="1"/>
</dbReference>
<name>A0A069AGW0_CLODI</name>
<dbReference type="Proteomes" id="UP000878956">
    <property type="component" value="Unassembled WGS sequence"/>
</dbReference>
<evidence type="ECO:0000259" key="3">
    <source>
        <dbReference type="PROSITE" id="PS51186"/>
    </source>
</evidence>
<dbReference type="AlphaFoldDB" id="A0A069AGW0"/>
<evidence type="ECO:0000313" key="8">
    <source>
        <dbReference type="EMBL" id="SJS68932.1"/>
    </source>
</evidence>
<evidence type="ECO:0000313" key="13">
    <source>
        <dbReference type="Proteomes" id="UP000411588"/>
    </source>
</evidence>
<dbReference type="EMBL" id="DAEPXK010000004">
    <property type="protein sequence ID" value="HBH1541059.1"/>
    <property type="molecule type" value="Genomic_DNA"/>
</dbReference>
<gene>
    <name evidence="8" type="primary">yjaB_2</name>
    <name evidence="10" type="synonym">yjaB_3</name>
    <name evidence="6" type="ORF">BN1095_1300076</name>
    <name evidence="4" type="ORF">BN1096_790031</name>
    <name evidence="5" type="ORF">BN1097_790031</name>
    <name evidence="7" type="ORF">KRM00_000512</name>
    <name evidence="10" type="ORF">SAMEA1402366_03288</name>
    <name evidence="9" type="ORF">SAMEA1402399_02850</name>
    <name evidence="8" type="ORF">SAMEA3375112_02669</name>
</gene>
<evidence type="ECO:0000256" key="2">
    <source>
        <dbReference type="ARBA" id="ARBA00023315"/>
    </source>
</evidence>
<dbReference type="EMBL" id="LK932419">
    <property type="protein sequence ID" value="CDS90306.1"/>
    <property type="molecule type" value="Genomic_DNA"/>
</dbReference>
<dbReference type="EMBL" id="FUPS01000009">
    <property type="protein sequence ID" value="SJS68932.1"/>
    <property type="molecule type" value="Genomic_DNA"/>
</dbReference>
<dbReference type="EMBL" id="LK932534">
    <property type="protein sequence ID" value="CDS90105.1"/>
    <property type="molecule type" value="Genomic_DNA"/>
</dbReference>
<evidence type="ECO:0000313" key="12">
    <source>
        <dbReference type="Proteomes" id="UP000372533"/>
    </source>
</evidence>
<dbReference type="GeneID" id="66356085"/>
<dbReference type="InterPro" id="IPR000182">
    <property type="entry name" value="GNAT_dom"/>
</dbReference>
<dbReference type="PANTHER" id="PTHR43800">
    <property type="entry name" value="PEPTIDYL-LYSINE N-ACETYLTRANSFERASE YJAB"/>
    <property type="match status" value="1"/>
</dbReference>
<evidence type="ECO:0000313" key="5">
    <source>
        <dbReference type="EMBL" id="CDS90306.1"/>
    </source>
</evidence>
<dbReference type="EMBL" id="LK932773">
    <property type="protein sequence ID" value="CDS93184.1"/>
    <property type="molecule type" value="Genomic_DNA"/>
</dbReference>
<dbReference type="EC" id="2.3.1.-" evidence="8 9"/>
<dbReference type="Gene3D" id="3.40.630.30">
    <property type="match status" value="1"/>
</dbReference>
<organism evidence="4">
    <name type="scientific">Clostridioides difficile</name>
    <name type="common">Peptoclostridium difficile</name>
    <dbReference type="NCBI Taxonomy" id="1496"/>
    <lineage>
        <taxon>Bacteria</taxon>
        <taxon>Bacillati</taxon>
        <taxon>Bacillota</taxon>
        <taxon>Clostridia</taxon>
        <taxon>Peptostreptococcales</taxon>
        <taxon>Peptostreptococcaceae</taxon>
        <taxon>Clostridioides</taxon>
    </lineage>
</organism>
<dbReference type="PROSITE" id="PS51186">
    <property type="entry name" value="GNAT"/>
    <property type="match status" value="1"/>
</dbReference>
<reference evidence="7" key="3">
    <citation type="journal article" date="2018" name="Genome Biol.">
        <title>SKESA: strategic k-mer extension for scrupulous assemblies.</title>
        <authorList>
            <person name="Souvorov A."/>
            <person name="Agarwala R."/>
            <person name="Lipman D.J."/>
        </authorList>
    </citation>
    <scope>NUCLEOTIDE SEQUENCE</scope>
    <source>
        <strain evidence="7">HN1000</strain>
    </source>
</reference>
<evidence type="ECO:0000313" key="9">
    <source>
        <dbReference type="EMBL" id="VFD33963.1"/>
    </source>
</evidence>
<feature type="domain" description="N-acetyltransferase" evidence="3">
    <location>
        <begin position="7"/>
        <end position="149"/>
    </location>
</feature>
<dbReference type="Proteomes" id="UP000372533">
    <property type="component" value="Unassembled WGS sequence"/>
</dbReference>
<proteinExistence type="predicted"/>
<reference evidence="4" key="1">
    <citation type="submission" date="2014-07" db="EMBL/GenBank/DDBJ databases">
        <authorList>
            <person name="Monot Marc"/>
        </authorList>
    </citation>
    <scope>NUCLEOTIDE SEQUENCE</scope>
    <source>
        <strain evidence="6">7032989</strain>
        <strain evidence="5">7032994</strain>
    </source>
</reference>
<dbReference type="EMBL" id="CAAJVP010000020">
    <property type="protein sequence ID" value="VHY18576.1"/>
    <property type="molecule type" value="Genomic_DNA"/>
</dbReference>
<dbReference type="RefSeq" id="WP_003435776.1">
    <property type="nucleotide sequence ID" value="NZ_AP031492.1"/>
</dbReference>
<reference evidence="7" key="4">
    <citation type="submission" date="2021-06" db="EMBL/GenBank/DDBJ databases">
        <authorList>
            <consortium name="NCBI Pathogen Detection Project"/>
        </authorList>
    </citation>
    <scope>NUCLEOTIDE SEQUENCE</scope>
    <source>
        <strain evidence="7">HN1000</strain>
    </source>
</reference>
<dbReference type="Proteomes" id="UP000189137">
    <property type="component" value="Unassembled WGS sequence"/>
</dbReference>
<dbReference type="PANTHER" id="PTHR43800:SF1">
    <property type="entry name" value="PEPTIDYL-LYSINE N-ACETYLTRANSFERASE YJAB"/>
    <property type="match status" value="1"/>
</dbReference>
<protein>
    <submittedName>
        <fullName evidence="4 9">Acyl-CoA N-acyltransferase</fullName>
        <ecNumber evidence="8 9">2.3.1.-</ecNumber>
    </submittedName>
    <submittedName>
        <fullName evidence="7">GNAT family N-acetyltransferase</fullName>
    </submittedName>
    <submittedName>
        <fullName evidence="5">Putative acetyltransferase</fullName>
    </submittedName>
    <submittedName>
        <fullName evidence="8">Uncharacterized N-acetyltransferase YjaB</fullName>
    </submittedName>
</protein>
<keyword evidence="2 4" id="KW-0012">Acyltransferase</keyword>
<evidence type="ECO:0000313" key="10">
    <source>
        <dbReference type="EMBL" id="VHY18576.1"/>
    </source>
</evidence>
<dbReference type="InterPro" id="IPR016181">
    <property type="entry name" value="Acyl_CoA_acyltransferase"/>
</dbReference>
<keyword evidence="1 4" id="KW-0808">Transferase</keyword>
<dbReference type="CDD" id="cd04301">
    <property type="entry name" value="NAT_SF"/>
    <property type="match status" value="1"/>
</dbReference>
<dbReference type="Proteomes" id="UP000411588">
    <property type="component" value="Unassembled WGS sequence"/>
</dbReference>
<accession>A0A069AGW0</accession>
<evidence type="ECO:0000313" key="4">
    <source>
        <dbReference type="EMBL" id="CDS90105.1"/>
    </source>
</evidence>
<evidence type="ECO:0000313" key="6">
    <source>
        <dbReference type="EMBL" id="CDS93184.1"/>
    </source>
</evidence>
<dbReference type="EMBL" id="CAADAN010000011">
    <property type="protein sequence ID" value="VFD33963.1"/>
    <property type="molecule type" value="Genomic_DNA"/>
</dbReference>
<evidence type="ECO:0000256" key="1">
    <source>
        <dbReference type="ARBA" id="ARBA00022679"/>
    </source>
</evidence>
<evidence type="ECO:0000313" key="11">
    <source>
        <dbReference type="Proteomes" id="UP000189137"/>
    </source>
</evidence>
<evidence type="ECO:0000313" key="7">
    <source>
        <dbReference type="EMBL" id="HBH1541059.1"/>
    </source>
</evidence>
<dbReference type="PATRIC" id="fig|1496.1373.peg.3266"/>
<reference evidence="8 11" key="2">
    <citation type="submission" date="2017-02" db="EMBL/GenBank/DDBJ databases">
        <authorList>
            <consortium name="Pathogen Informatics"/>
        </authorList>
    </citation>
    <scope>NUCLEOTIDE SEQUENCE [LARGE SCALE GENOMIC DNA]</scope>
    <source>
        <strain evidence="13">clo34</strain>
        <strain evidence="9">Clo34</strain>
        <strain evidence="12">tl291</strain>
        <strain evidence="10">Tl291</strain>
        <strain evidence="8 11">VRECD0157</strain>
    </source>
</reference>
<sequence length="149" mass="17215">MKSGIILEMKQINSTEYDEMLQVWESSVRATHDFLTEKDIESLIPLVEIGLKEVENIVCIKDNDIIKGFIGIDKDKIEMLFIEDKYRGNGIGKKLIKYAIDKYNVKYVDVNEQNKKAVGFYIHLGFKVFDRSEIDGQGNPFPILHMKLI</sequence>
<dbReference type="SUPFAM" id="SSF55729">
    <property type="entry name" value="Acyl-CoA N-acyltransferases (Nat)"/>
    <property type="match status" value="1"/>
</dbReference>